<protein>
    <recommendedName>
        <fullName evidence="2">Pseudouridine synthase RsuA/RluA-like domain-containing protein</fullName>
    </recommendedName>
</protein>
<dbReference type="InterPro" id="IPR006145">
    <property type="entry name" value="PsdUridine_synth_RsuA/RluA"/>
</dbReference>
<name>A0A813EAE2_POLGL</name>
<comment type="similarity">
    <text evidence="1">Belongs to the pseudouridine synthase RluA family.</text>
</comment>
<dbReference type="Pfam" id="PF00849">
    <property type="entry name" value="PseudoU_synth_2"/>
    <property type="match status" value="1"/>
</dbReference>
<evidence type="ECO:0000313" key="3">
    <source>
        <dbReference type="EMBL" id="CAE8599029.1"/>
    </source>
</evidence>
<evidence type="ECO:0000256" key="1">
    <source>
        <dbReference type="ARBA" id="ARBA00010876"/>
    </source>
</evidence>
<dbReference type="EMBL" id="CAJNNV010010781">
    <property type="protein sequence ID" value="CAE8599029.1"/>
    <property type="molecule type" value="Genomic_DNA"/>
</dbReference>
<feature type="non-terminal residue" evidence="3">
    <location>
        <position position="1"/>
    </location>
</feature>
<accession>A0A813EAE2</accession>
<feature type="domain" description="Pseudouridine synthase RsuA/RluA-like" evidence="2">
    <location>
        <begin position="67"/>
        <end position="218"/>
    </location>
</feature>
<dbReference type="Gene3D" id="3.30.2350.10">
    <property type="entry name" value="Pseudouridine synthase"/>
    <property type="match status" value="1"/>
</dbReference>
<dbReference type="SUPFAM" id="SSF55120">
    <property type="entry name" value="Pseudouridine synthase"/>
    <property type="match status" value="1"/>
</dbReference>
<dbReference type="InterPro" id="IPR050188">
    <property type="entry name" value="RluA_PseudoU_synthase"/>
</dbReference>
<dbReference type="GO" id="GO:0003723">
    <property type="term" value="F:RNA binding"/>
    <property type="evidence" value="ECO:0007669"/>
    <property type="project" value="InterPro"/>
</dbReference>
<sequence length="265" mass="28603">HTGPVAVAKGLVPLCRRPTPPSRAAASTVAVAAFIASSAAGVTGGRRAQRPSNIGFSSLEVLMEDEHVLVINKPAGLLSQSASRGDDCLVKRARHHLAQGNDPFVGLVHRLDRDVTGVCILAKTKLAARWLSRQFASRTVRKEYVGIVRRWSSEGVRLLRNTMEVDEGGQAHEADPESPGAQAAALECRSIGSGPSGASALLVRLHTGRRHQIRYQLATAESALLGDRRYGSGCRDGSRKWIQRPALHAWRLRFAHPAEPHSVCE</sequence>
<dbReference type="GO" id="GO:0000455">
    <property type="term" value="P:enzyme-directed rRNA pseudouridine synthesis"/>
    <property type="evidence" value="ECO:0007669"/>
    <property type="project" value="TreeGrafter"/>
</dbReference>
<dbReference type="CDD" id="cd02869">
    <property type="entry name" value="PseudoU_synth_RluA_like"/>
    <property type="match status" value="1"/>
</dbReference>
<organism evidence="3 4">
    <name type="scientific">Polarella glacialis</name>
    <name type="common">Dinoflagellate</name>
    <dbReference type="NCBI Taxonomy" id="89957"/>
    <lineage>
        <taxon>Eukaryota</taxon>
        <taxon>Sar</taxon>
        <taxon>Alveolata</taxon>
        <taxon>Dinophyceae</taxon>
        <taxon>Suessiales</taxon>
        <taxon>Suessiaceae</taxon>
        <taxon>Polarella</taxon>
    </lineage>
</organism>
<dbReference type="OMA" id="EWTIVAR"/>
<evidence type="ECO:0000313" key="4">
    <source>
        <dbReference type="Proteomes" id="UP000654075"/>
    </source>
</evidence>
<gene>
    <name evidence="3" type="ORF">PGLA1383_LOCUS17408</name>
</gene>
<dbReference type="Proteomes" id="UP000654075">
    <property type="component" value="Unassembled WGS sequence"/>
</dbReference>
<feature type="non-terminal residue" evidence="3">
    <location>
        <position position="265"/>
    </location>
</feature>
<dbReference type="InterPro" id="IPR020103">
    <property type="entry name" value="PsdUridine_synth_cat_dom_sf"/>
</dbReference>
<comment type="caution">
    <text evidence="3">The sequence shown here is derived from an EMBL/GenBank/DDBJ whole genome shotgun (WGS) entry which is preliminary data.</text>
</comment>
<dbReference type="OrthoDB" id="424794at2759"/>
<dbReference type="PANTHER" id="PTHR21600:SF87">
    <property type="entry name" value="RNA PSEUDOURIDYLATE SYNTHASE DOMAIN-CONTAINING PROTEIN 1"/>
    <property type="match status" value="1"/>
</dbReference>
<dbReference type="PANTHER" id="PTHR21600">
    <property type="entry name" value="MITOCHONDRIAL RNA PSEUDOURIDINE SYNTHASE"/>
    <property type="match status" value="1"/>
</dbReference>
<dbReference type="AlphaFoldDB" id="A0A813EAE2"/>
<reference evidence="3" key="1">
    <citation type="submission" date="2021-02" db="EMBL/GenBank/DDBJ databases">
        <authorList>
            <person name="Dougan E. K."/>
            <person name="Rhodes N."/>
            <person name="Thang M."/>
            <person name="Chan C."/>
        </authorList>
    </citation>
    <scope>NUCLEOTIDE SEQUENCE</scope>
</reference>
<dbReference type="GO" id="GO:0009982">
    <property type="term" value="F:pseudouridine synthase activity"/>
    <property type="evidence" value="ECO:0007669"/>
    <property type="project" value="InterPro"/>
</dbReference>
<keyword evidence="4" id="KW-1185">Reference proteome</keyword>
<evidence type="ECO:0000259" key="2">
    <source>
        <dbReference type="Pfam" id="PF00849"/>
    </source>
</evidence>
<proteinExistence type="inferred from homology"/>